<proteinExistence type="predicted"/>
<evidence type="ECO:0000313" key="2">
    <source>
        <dbReference type="Proteomes" id="UP000092460"/>
    </source>
</evidence>
<keyword evidence="2" id="KW-1185">Reference proteome</keyword>
<protein>
    <submittedName>
        <fullName evidence="1">Uncharacterized protein</fullName>
    </submittedName>
</protein>
<dbReference type="Proteomes" id="UP000092460">
    <property type="component" value="Unassembled WGS sequence"/>
</dbReference>
<sequence length="61" mass="6642">MEEVLLLICFGTVEEGEQAEASVATVSNSVPGAMASEVFVIERKAAIVQTPCAKYFRFCNR</sequence>
<evidence type="ECO:0000313" key="1">
    <source>
        <dbReference type="EnsemblMetazoa" id="GPPI035464-PA"/>
    </source>
</evidence>
<reference evidence="1" key="2">
    <citation type="submission" date="2020-05" db="UniProtKB">
        <authorList>
            <consortium name="EnsemblMetazoa"/>
        </authorList>
    </citation>
    <scope>IDENTIFICATION</scope>
    <source>
        <strain evidence="1">IAEA</strain>
    </source>
</reference>
<accession>A0A1B0BNB4</accession>
<reference evidence="2" key="1">
    <citation type="submission" date="2015-01" db="EMBL/GenBank/DDBJ databases">
        <authorList>
            <person name="Aksoy S."/>
            <person name="Warren W."/>
            <person name="Wilson R.K."/>
        </authorList>
    </citation>
    <scope>NUCLEOTIDE SEQUENCE [LARGE SCALE GENOMIC DNA]</scope>
    <source>
        <strain evidence="2">IAEA</strain>
    </source>
</reference>
<name>A0A1B0BNB4_9MUSC</name>
<dbReference type="EnsemblMetazoa" id="GPPI035464-RA">
    <property type="protein sequence ID" value="GPPI035464-PA"/>
    <property type="gene ID" value="GPPI035464"/>
</dbReference>
<dbReference type="AlphaFoldDB" id="A0A1B0BNB4"/>
<organism evidence="1 2">
    <name type="scientific">Glossina palpalis gambiensis</name>
    <dbReference type="NCBI Taxonomy" id="67801"/>
    <lineage>
        <taxon>Eukaryota</taxon>
        <taxon>Metazoa</taxon>
        <taxon>Ecdysozoa</taxon>
        <taxon>Arthropoda</taxon>
        <taxon>Hexapoda</taxon>
        <taxon>Insecta</taxon>
        <taxon>Pterygota</taxon>
        <taxon>Neoptera</taxon>
        <taxon>Endopterygota</taxon>
        <taxon>Diptera</taxon>
        <taxon>Brachycera</taxon>
        <taxon>Muscomorpha</taxon>
        <taxon>Hippoboscoidea</taxon>
        <taxon>Glossinidae</taxon>
        <taxon>Glossina</taxon>
    </lineage>
</organism>
<dbReference type="EMBL" id="JXJN01017315">
    <property type="status" value="NOT_ANNOTATED_CDS"/>
    <property type="molecule type" value="Genomic_DNA"/>
</dbReference>
<dbReference type="VEuPathDB" id="VectorBase:GPPI035464"/>